<name>A0A2Z5FTJ2_9BACT</name>
<dbReference type="GO" id="GO:0016757">
    <property type="term" value="F:glycosyltransferase activity"/>
    <property type="evidence" value="ECO:0007669"/>
    <property type="project" value="InterPro"/>
</dbReference>
<dbReference type="SUPFAM" id="SSF53756">
    <property type="entry name" value="UDP-Glycosyltransferase/glycogen phosphorylase"/>
    <property type="match status" value="1"/>
</dbReference>
<dbReference type="Gene3D" id="3.40.50.2000">
    <property type="entry name" value="Glycogen Phosphorylase B"/>
    <property type="match status" value="2"/>
</dbReference>
<protein>
    <submittedName>
        <fullName evidence="2">Glycosyl transferase, group 1</fullName>
    </submittedName>
</protein>
<feature type="domain" description="Glycosyl transferase family 1" evidence="1">
    <location>
        <begin position="210"/>
        <end position="368"/>
    </location>
</feature>
<dbReference type="CDD" id="cd03801">
    <property type="entry name" value="GT4_PimA-like"/>
    <property type="match status" value="1"/>
</dbReference>
<dbReference type="InterPro" id="IPR050194">
    <property type="entry name" value="Glycosyltransferase_grp1"/>
</dbReference>
<organism evidence="2 3">
    <name type="scientific">Acidisarcina polymorpha</name>
    <dbReference type="NCBI Taxonomy" id="2211140"/>
    <lineage>
        <taxon>Bacteria</taxon>
        <taxon>Pseudomonadati</taxon>
        <taxon>Acidobacteriota</taxon>
        <taxon>Terriglobia</taxon>
        <taxon>Terriglobales</taxon>
        <taxon>Acidobacteriaceae</taxon>
        <taxon>Acidisarcina</taxon>
    </lineage>
</organism>
<gene>
    <name evidence="2" type="ORF">ACPOL_0782</name>
</gene>
<dbReference type="AlphaFoldDB" id="A0A2Z5FTJ2"/>
<dbReference type="EMBL" id="CP030840">
    <property type="protein sequence ID" value="AXC10143.1"/>
    <property type="molecule type" value="Genomic_DNA"/>
</dbReference>
<reference evidence="2 3" key="1">
    <citation type="journal article" date="2018" name="Front. Microbiol.">
        <title>Hydrolytic Capabilities as a Key to Environmental Success: Chitinolytic and Cellulolytic Acidobacteria From Acidic Sub-arctic Soils and Boreal Peatlands.</title>
        <authorList>
            <person name="Belova S.E."/>
            <person name="Ravin N.V."/>
            <person name="Pankratov T.A."/>
            <person name="Rakitin A.L."/>
            <person name="Ivanova A.A."/>
            <person name="Beletsky A.V."/>
            <person name="Mardanov A.V."/>
            <person name="Sinninghe Damste J.S."/>
            <person name="Dedysh S.N."/>
        </authorList>
    </citation>
    <scope>NUCLEOTIDE SEQUENCE [LARGE SCALE GENOMIC DNA]</scope>
    <source>
        <strain evidence="2 3">SBC82</strain>
    </source>
</reference>
<dbReference type="KEGG" id="abas:ACPOL_0782"/>
<keyword evidence="2" id="KW-0808">Transferase</keyword>
<dbReference type="OrthoDB" id="9814612at2"/>
<dbReference type="PANTHER" id="PTHR45947:SF3">
    <property type="entry name" value="SULFOQUINOVOSYL TRANSFERASE SQD2"/>
    <property type="match status" value="1"/>
</dbReference>
<dbReference type="InterPro" id="IPR001296">
    <property type="entry name" value="Glyco_trans_1"/>
</dbReference>
<evidence type="ECO:0000259" key="1">
    <source>
        <dbReference type="Pfam" id="PF00534"/>
    </source>
</evidence>
<dbReference type="PANTHER" id="PTHR45947">
    <property type="entry name" value="SULFOQUINOVOSYL TRANSFERASE SQD2"/>
    <property type="match status" value="1"/>
</dbReference>
<proteinExistence type="predicted"/>
<sequence>MGSVSQIGWEWYSRLSESASVTLVTHIRNRECLQAAGAPLPGTEIIYIDTEWFAGFLYRLASRLFPRSEHAVFLLSSADFYLFDAVALRTLRKRDLNWDLIHAVTPVSPVAATRLYRLGIPLIVGPWNGGLASPSAFPELMRQDSAWIYQARHIGKLVGRLFGCTRKASLILSATRSTDRSLPKNVPTVRMLENGVDLKRFHSSTWDVIPSKTTPLKVLFVGRLLPFKGVSLLLEAVSRVWQEIPITLTIVGDGSMREDLKRRAHELHLDDHVTFLGNLPSGQVAEQMRNAHVFCLPSIRESGGGVLLEAAASGLPVVAVNYGGPAEIVDEEVGHLVSADGPEQLIAGLVETFGDIWKNPAQWQQRGKRGRQKAEKEYGWEVRMRNAIAIYWRILGEDTAHA</sequence>
<evidence type="ECO:0000313" key="2">
    <source>
        <dbReference type="EMBL" id="AXC10143.1"/>
    </source>
</evidence>
<evidence type="ECO:0000313" key="3">
    <source>
        <dbReference type="Proteomes" id="UP000253606"/>
    </source>
</evidence>
<keyword evidence="3" id="KW-1185">Reference proteome</keyword>
<dbReference type="Proteomes" id="UP000253606">
    <property type="component" value="Chromosome"/>
</dbReference>
<dbReference type="Pfam" id="PF00534">
    <property type="entry name" value="Glycos_transf_1"/>
    <property type="match status" value="1"/>
</dbReference>
<accession>A0A2Z5FTJ2</accession>